<feature type="coiled-coil region" evidence="1">
    <location>
        <begin position="10"/>
        <end position="37"/>
    </location>
</feature>
<keyword evidence="1" id="KW-0175">Coiled coil</keyword>
<comment type="caution">
    <text evidence="3">The sequence shown here is derived from an EMBL/GenBank/DDBJ whole genome shotgun (WGS) entry which is preliminary data.</text>
</comment>
<proteinExistence type="predicted"/>
<dbReference type="AlphaFoldDB" id="A0A2G1QM08"/>
<evidence type="ECO:0000256" key="1">
    <source>
        <dbReference type="SAM" id="Coils"/>
    </source>
</evidence>
<dbReference type="InterPro" id="IPR046367">
    <property type="entry name" value="GapR-like_DNA-bd"/>
</dbReference>
<evidence type="ECO:0000259" key="2">
    <source>
        <dbReference type="Pfam" id="PF10073"/>
    </source>
</evidence>
<dbReference type="Pfam" id="PF10073">
    <property type="entry name" value="GapR_DNA-bd"/>
    <property type="match status" value="1"/>
</dbReference>
<sequence length="154" mass="17084">MAETIAAGQIRALVERVERIESDVRELNADKSEIYKEAKSMGFDVATLKRVVQRRRKDPTEADEQDAIFDIYWSALTGRQGAEPRVRVHVHAHEEVPQAAAEPDPVPVFSANPKPLREHCLSPENCAGYGSRHCHRCLTAAAVSEKANPETIDG</sequence>
<reference evidence="3 4" key="1">
    <citation type="submission" date="2017-10" db="EMBL/GenBank/DDBJ databases">
        <title>Sedimentibacterium mangrovi gen. nov., sp. nov., a novel member of family Phyllobacteriacea isolated from mangrove sediment.</title>
        <authorList>
            <person name="Liao H."/>
            <person name="Tian Y."/>
        </authorList>
    </citation>
    <scope>NUCLEOTIDE SEQUENCE [LARGE SCALE GENOMIC DNA]</scope>
    <source>
        <strain evidence="3 4">X9-2-2</strain>
    </source>
</reference>
<dbReference type="GO" id="GO:0003677">
    <property type="term" value="F:DNA binding"/>
    <property type="evidence" value="ECO:0007669"/>
    <property type="project" value="InterPro"/>
</dbReference>
<organism evidence="3 4">
    <name type="scientific">Zhengella mangrovi</name>
    <dbReference type="NCBI Taxonomy" id="1982044"/>
    <lineage>
        <taxon>Bacteria</taxon>
        <taxon>Pseudomonadati</taxon>
        <taxon>Pseudomonadota</taxon>
        <taxon>Alphaproteobacteria</taxon>
        <taxon>Hyphomicrobiales</taxon>
        <taxon>Notoacmeibacteraceae</taxon>
        <taxon>Zhengella</taxon>
    </lineage>
</organism>
<feature type="domain" description="GapR-like DNA-binding" evidence="2">
    <location>
        <begin position="6"/>
        <end position="76"/>
    </location>
</feature>
<evidence type="ECO:0000313" key="3">
    <source>
        <dbReference type="EMBL" id="PHP66532.1"/>
    </source>
</evidence>
<gene>
    <name evidence="3" type="ORF">CSC94_12635</name>
</gene>
<dbReference type="RefSeq" id="WP_099306718.1">
    <property type="nucleotide sequence ID" value="NZ_PDVP01000007.1"/>
</dbReference>
<evidence type="ECO:0000313" key="4">
    <source>
        <dbReference type="Proteomes" id="UP000221168"/>
    </source>
</evidence>
<dbReference type="Proteomes" id="UP000221168">
    <property type="component" value="Unassembled WGS sequence"/>
</dbReference>
<name>A0A2G1QM08_9HYPH</name>
<dbReference type="EMBL" id="PDVP01000007">
    <property type="protein sequence ID" value="PHP66532.1"/>
    <property type="molecule type" value="Genomic_DNA"/>
</dbReference>
<dbReference type="OrthoDB" id="9813793at2"/>
<accession>A0A2G1QM08</accession>
<protein>
    <recommendedName>
        <fullName evidence="2">GapR-like DNA-binding domain-containing protein</fullName>
    </recommendedName>
</protein>
<keyword evidence="4" id="KW-1185">Reference proteome</keyword>